<dbReference type="PANTHER" id="PTHR19960">
    <property type="entry name" value="TEKTIN"/>
    <property type="match status" value="1"/>
</dbReference>
<evidence type="ECO:0000256" key="4">
    <source>
        <dbReference type="SAM" id="Coils"/>
    </source>
</evidence>
<organism evidence="6 7">
    <name type="scientific">Chanos chanos</name>
    <name type="common">Milkfish</name>
    <name type="synonym">Mugil chanos</name>
    <dbReference type="NCBI Taxonomy" id="29144"/>
    <lineage>
        <taxon>Eukaryota</taxon>
        <taxon>Metazoa</taxon>
        <taxon>Chordata</taxon>
        <taxon>Craniata</taxon>
        <taxon>Vertebrata</taxon>
        <taxon>Euteleostomi</taxon>
        <taxon>Actinopterygii</taxon>
        <taxon>Neopterygii</taxon>
        <taxon>Teleostei</taxon>
        <taxon>Ostariophysi</taxon>
        <taxon>Gonorynchiformes</taxon>
        <taxon>Chanidae</taxon>
        <taxon>Chanos</taxon>
    </lineage>
</organism>
<feature type="coiled-coil region" evidence="4">
    <location>
        <begin position="342"/>
        <end position="369"/>
    </location>
</feature>
<sequence>MKPPVSPDDWYRSNSANYTRSESSRRNAENFRMDTTRLIQCKDQLTMKTQTETSRWVGERIVDIAFWSNEIKHEIEQLMKATETLRQMKFRLDKAIVETEGPSQVTWECLYQRQKRMGSDQVDDDVEKELLQEVAVIKSCQEHLERVRDKVKKQLEGNRETQHMLEMDLNDKHTAYEIDSKCYKFINCNTNVNLYPNLNKMDKSVSVPKTWARFSEDNILRSQAERMLSLKVREEVERLLEKTAADMWNQFNQVNVAFTHRITEIAEAKRRLETHLAMTLQEMFQTEKTITDLEQAISDKRLPLKVAQNRLEERTRRPNMELCRDPAHTRLLKEVDYIQDTVQTLRQRLSEAHNTLQQLADTKSILEHELFVKANSLFIDQERCMALRKTFPSNPRLVGYT</sequence>
<dbReference type="GeneID" id="115826087"/>
<feature type="compositionally biased region" description="Polar residues" evidence="5">
    <location>
        <begin position="12"/>
        <end position="21"/>
    </location>
</feature>
<dbReference type="GO" id="GO:0005634">
    <property type="term" value="C:nucleus"/>
    <property type="evidence" value="ECO:0007669"/>
    <property type="project" value="TreeGrafter"/>
</dbReference>
<name>A0A6J2WMY6_CHACN</name>
<reference evidence="7" key="1">
    <citation type="submission" date="2025-08" db="UniProtKB">
        <authorList>
            <consortium name="RefSeq"/>
        </authorList>
    </citation>
    <scope>IDENTIFICATION</scope>
</reference>
<evidence type="ECO:0000256" key="1">
    <source>
        <dbReference type="ARBA" id="ARBA00007209"/>
    </source>
</evidence>
<protein>
    <recommendedName>
        <fullName evidence="3">Tektin</fullName>
    </recommendedName>
</protein>
<dbReference type="GO" id="GO:0005930">
    <property type="term" value="C:axoneme"/>
    <property type="evidence" value="ECO:0007669"/>
    <property type="project" value="UniProtKB-SubCell"/>
</dbReference>
<dbReference type="Proteomes" id="UP000504632">
    <property type="component" value="Chromosome 13"/>
</dbReference>
<dbReference type="RefSeq" id="XP_030645623.1">
    <property type="nucleotide sequence ID" value="XM_030789763.1"/>
</dbReference>
<evidence type="ECO:0000313" key="6">
    <source>
        <dbReference type="Proteomes" id="UP000504632"/>
    </source>
</evidence>
<accession>A0A6J2WMY6</accession>
<evidence type="ECO:0000313" key="7">
    <source>
        <dbReference type="RefSeq" id="XP_030645623.1"/>
    </source>
</evidence>
<comment type="subcellular location">
    <subcellularLocation>
        <location evidence="3">Cytoplasm</location>
        <location evidence="3">Cytoskeleton</location>
        <location evidence="3">Cilium axoneme</location>
    </subcellularLocation>
</comment>
<keyword evidence="3" id="KW-0282">Flagellum</keyword>
<keyword evidence="4" id="KW-0175">Coiled coil</keyword>
<evidence type="ECO:0000256" key="5">
    <source>
        <dbReference type="SAM" id="MobiDB-lite"/>
    </source>
</evidence>
<keyword evidence="3" id="KW-0966">Cell projection</keyword>
<gene>
    <name evidence="7" type="primary">LOC115826087</name>
</gene>
<keyword evidence="6" id="KW-1185">Reference proteome</keyword>
<dbReference type="GO" id="GO:0015630">
    <property type="term" value="C:microtubule cytoskeleton"/>
    <property type="evidence" value="ECO:0007669"/>
    <property type="project" value="UniProtKB-UniRule"/>
</dbReference>
<evidence type="ECO:0000256" key="2">
    <source>
        <dbReference type="ARBA" id="ARBA00022490"/>
    </source>
</evidence>
<dbReference type="PANTHER" id="PTHR19960:SF11">
    <property type="entry name" value="TEKTIN"/>
    <property type="match status" value="1"/>
</dbReference>
<dbReference type="GO" id="GO:0060271">
    <property type="term" value="P:cilium assembly"/>
    <property type="evidence" value="ECO:0007669"/>
    <property type="project" value="UniProtKB-UniRule"/>
</dbReference>
<comment type="similarity">
    <text evidence="1 3">Belongs to the tektin family.</text>
</comment>
<evidence type="ECO:0000256" key="3">
    <source>
        <dbReference type="RuleBase" id="RU367040"/>
    </source>
</evidence>
<dbReference type="PRINTS" id="PR00511">
    <property type="entry name" value="TEKTIN"/>
</dbReference>
<proteinExistence type="inferred from homology"/>
<dbReference type="GO" id="GO:0060294">
    <property type="term" value="P:cilium movement involved in cell motility"/>
    <property type="evidence" value="ECO:0007669"/>
    <property type="project" value="UniProtKB-UniRule"/>
</dbReference>
<keyword evidence="2" id="KW-0963">Cytoplasm</keyword>
<dbReference type="InterPro" id="IPR048256">
    <property type="entry name" value="Tektin-like"/>
</dbReference>
<dbReference type="Pfam" id="PF03148">
    <property type="entry name" value="Tektin"/>
    <property type="match status" value="1"/>
</dbReference>
<dbReference type="AlphaFoldDB" id="A0A6J2WMY6"/>
<dbReference type="InParanoid" id="A0A6J2WMY6"/>
<keyword evidence="3" id="KW-0969">Cilium</keyword>
<dbReference type="GO" id="GO:0036126">
    <property type="term" value="C:sperm flagellum"/>
    <property type="evidence" value="ECO:0007669"/>
    <property type="project" value="TreeGrafter"/>
</dbReference>
<feature type="region of interest" description="Disordered" evidence="5">
    <location>
        <begin position="1"/>
        <end position="27"/>
    </location>
</feature>
<dbReference type="InterPro" id="IPR000435">
    <property type="entry name" value="Tektins"/>
</dbReference>
<dbReference type="OrthoDB" id="9886517at2759"/>